<dbReference type="AlphaFoldDB" id="A0A5M6D4A1"/>
<organism evidence="2 3">
    <name type="scientific">Adhaeribacter rhizoryzae</name>
    <dbReference type="NCBI Taxonomy" id="2607907"/>
    <lineage>
        <taxon>Bacteria</taxon>
        <taxon>Pseudomonadati</taxon>
        <taxon>Bacteroidota</taxon>
        <taxon>Cytophagia</taxon>
        <taxon>Cytophagales</taxon>
        <taxon>Hymenobacteraceae</taxon>
        <taxon>Adhaeribacter</taxon>
    </lineage>
</organism>
<accession>A0A5M6D4A1</accession>
<keyword evidence="3" id="KW-1185">Reference proteome</keyword>
<dbReference type="InterPro" id="IPR055573">
    <property type="entry name" value="DUF7149"/>
</dbReference>
<comment type="caution">
    <text evidence="2">The sequence shown here is derived from an EMBL/GenBank/DDBJ whole genome shotgun (WGS) entry which is preliminary data.</text>
</comment>
<protein>
    <recommendedName>
        <fullName evidence="1">DUF7149 domain-containing protein</fullName>
    </recommendedName>
</protein>
<feature type="domain" description="DUF7149" evidence="1">
    <location>
        <begin position="8"/>
        <end position="63"/>
    </location>
</feature>
<sequence>MTPTQPHSIKQSMSKAYRLIIPTCTGMEAFKNNLIHLLAGIDEKESEENMKIQLMDFLKIPFTTPITW</sequence>
<dbReference type="RefSeq" id="WP_150090908.1">
    <property type="nucleotide sequence ID" value="NZ_VWSF01000018.1"/>
</dbReference>
<evidence type="ECO:0000259" key="1">
    <source>
        <dbReference type="Pfam" id="PF23653"/>
    </source>
</evidence>
<name>A0A5M6D4A1_9BACT</name>
<proteinExistence type="predicted"/>
<dbReference type="Proteomes" id="UP000323426">
    <property type="component" value="Unassembled WGS sequence"/>
</dbReference>
<evidence type="ECO:0000313" key="2">
    <source>
        <dbReference type="EMBL" id="KAA5542324.1"/>
    </source>
</evidence>
<dbReference type="EMBL" id="VWSF01000018">
    <property type="protein sequence ID" value="KAA5542324.1"/>
    <property type="molecule type" value="Genomic_DNA"/>
</dbReference>
<reference evidence="2 3" key="1">
    <citation type="submission" date="2019-09" db="EMBL/GenBank/DDBJ databases">
        <title>Genome sequence and assembly of Adhaeribacter sp.</title>
        <authorList>
            <person name="Chhetri G."/>
        </authorList>
    </citation>
    <scope>NUCLEOTIDE SEQUENCE [LARGE SCALE GENOMIC DNA]</scope>
    <source>
        <strain evidence="2 3">DK36</strain>
    </source>
</reference>
<gene>
    <name evidence="2" type="ORF">F0145_19025</name>
</gene>
<evidence type="ECO:0000313" key="3">
    <source>
        <dbReference type="Proteomes" id="UP000323426"/>
    </source>
</evidence>
<dbReference type="Pfam" id="PF23653">
    <property type="entry name" value="DUF7149"/>
    <property type="match status" value="1"/>
</dbReference>